<dbReference type="GO" id="GO:0006508">
    <property type="term" value="P:proteolysis"/>
    <property type="evidence" value="ECO:0007669"/>
    <property type="project" value="InterPro"/>
</dbReference>
<gene>
    <name evidence="4" type="ORF">DFR36_104279</name>
</gene>
<dbReference type="PROSITE" id="PS52035">
    <property type="entry name" value="PEPTIDASE_M14"/>
    <property type="match status" value="1"/>
</dbReference>
<reference evidence="4 5" key="1">
    <citation type="submission" date="2018-05" db="EMBL/GenBank/DDBJ databases">
        <title>Genomic Encyclopedia of Type Strains, Phase IV (KMG-IV): sequencing the most valuable type-strain genomes for metagenomic binning, comparative biology and taxonomic classification.</title>
        <authorList>
            <person name="Goeker M."/>
        </authorList>
    </citation>
    <scope>NUCLEOTIDE SEQUENCE [LARGE SCALE GENOMIC DNA]</scope>
    <source>
        <strain evidence="4 5">DSM 26006</strain>
    </source>
</reference>
<dbReference type="AlphaFoldDB" id="A0A317RAY1"/>
<dbReference type="InterPro" id="IPR000834">
    <property type="entry name" value="Peptidase_M14"/>
</dbReference>
<comment type="similarity">
    <text evidence="1">Belongs to the peptidase M14 family.</text>
</comment>
<proteinExistence type="inferred from homology"/>
<organism evidence="4 5">
    <name type="scientific">Melaminivora alkalimesophila</name>
    <dbReference type="NCBI Taxonomy" id="1165852"/>
    <lineage>
        <taxon>Bacteria</taxon>
        <taxon>Pseudomonadati</taxon>
        <taxon>Pseudomonadota</taxon>
        <taxon>Betaproteobacteria</taxon>
        <taxon>Burkholderiales</taxon>
        <taxon>Comamonadaceae</taxon>
        <taxon>Melaminivora</taxon>
    </lineage>
</organism>
<dbReference type="SUPFAM" id="SSF53187">
    <property type="entry name" value="Zn-dependent exopeptidases"/>
    <property type="match status" value="1"/>
</dbReference>
<name>A0A317RAY1_9BURK</name>
<evidence type="ECO:0000256" key="2">
    <source>
        <dbReference type="SAM" id="MobiDB-lite"/>
    </source>
</evidence>
<dbReference type="Proteomes" id="UP000246483">
    <property type="component" value="Unassembled WGS sequence"/>
</dbReference>
<keyword evidence="4" id="KW-0378">Hydrolase</keyword>
<protein>
    <submittedName>
        <fullName evidence="4">Zinc carboxypeptidase</fullName>
    </submittedName>
</protein>
<accession>A0A317RAY1</accession>
<keyword evidence="4" id="KW-0121">Carboxypeptidase</keyword>
<dbReference type="GO" id="GO:0008270">
    <property type="term" value="F:zinc ion binding"/>
    <property type="evidence" value="ECO:0007669"/>
    <property type="project" value="InterPro"/>
</dbReference>
<sequence length="598" mass="63413">MTLLPPTPGRPGRTVRFSDLAALRCAPALVAAALLAACSSTPLPPWPTQTPAGSSPRPARVVPAPLGGPQASQEAEAGAVTVTPIPPGSGPAEAAATPLVAGAAALEARFPAPAVRYDTPGLADGRRAFTTNAELEQWLRHWAANRSGSTRMQVLDIGRSQRGTPLLALVATRARGTDVAALEDSGRPTVLLIGQQHGDEPASAEALLIVARELAPGGLLEPMLEAINVIVVPRANPDGSEAGQHLLANGVDLDRDHLLLATPEAQALARLVRNYRPIAVVDAHEHAVAGPLLERHGVLPRADLMIGHATTPNLPEFMVKAAREWYEAPMARALDTAGLRQEPYHAFPTGQPTAQRLSTGSTEAADARNVNGLKNAVSLMITSRGADLDRMHLQRRVHAHVTALSSALRSTVERAADLEAVRSYEARDTASQACRGELVVRARGTALQRELLAIDPQTGLDRPLHLQWDSTQELEPVTRRARPCGYWLSAGAAAAIERLRLLGVQMLRVAEPGAVLADSYEQVGAGAGAQMQLSLRRGLVDVPEGSYYVPLSQPLANLVVAALEPDTDGSYLSHRLIGHLSDALRVMGHPSLVFEEMD</sequence>
<dbReference type="GO" id="GO:0004181">
    <property type="term" value="F:metallocarboxypeptidase activity"/>
    <property type="evidence" value="ECO:0007669"/>
    <property type="project" value="InterPro"/>
</dbReference>
<dbReference type="CDD" id="cd06242">
    <property type="entry name" value="M14-like"/>
    <property type="match status" value="1"/>
</dbReference>
<dbReference type="Gene3D" id="3.40.630.10">
    <property type="entry name" value="Zn peptidases"/>
    <property type="match status" value="1"/>
</dbReference>
<keyword evidence="4" id="KW-0645">Protease</keyword>
<keyword evidence="5" id="KW-1185">Reference proteome</keyword>
<evidence type="ECO:0000259" key="3">
    <source>
        <dbReference type="PROSITE" id="PS52035"/>
    </source>
</evidence>
<dbReference type="SMART" id="SM00631">
    <property type="entry name" value="Zn_pept"/>
    <property type="match status" value="1"/>
</dbReference>
<feature type="domain" description="Peptidase M14" evidence="3">
    <location>
        <begin position="128"/>
        <end position="411"/>
    </location>
</feature>
<feature type="region of interest" description="Disordered" evidence="2">
    <location>
        <begin position="46"/>
        <end position="90"/>
    </location>
</feature>
<comment type="caution">
    <text evidence="4">The sequence shown here is derived from an EMBL/GenBank/DDBJ whole genome shotgun (WGS) entry which is preliminary data.</text>
</comment>
<evidence type="ECO:0000313" key="5">
    <source>
        <dbReference type="Proteomes" id="UP000246483"/>
    </source>
</evidence>
<dbReference type="Pfam" id="PF00246">
    <property type="entry name" value="Peptidase_M14"/>
    <property type="match status" value="1"/>
</dbReference>
<evidence type="ECO:0000313" key="4">
    <source>
        <dbReference type="EMBL" id="PWW46492.1"/>
    </source>
</evidence>
<dbReference type="OrthoDB" id="5294005at2"/>
<dbReference type="EMBL" id="QGUB01000004">
    <property type="protein sequence ID" value="PWW46492.1"/>
    <property type="molecule type" value="Genomic_DNA"/>
</dbReference>
<evidence type="ECO:0000256" key="1">
    <source>
        <dbReference type="PROSITE-ProRule" id="PRU01379"/>
    </source>
</evidence>
<comment type="caution">
    <text evidence="1">Lacks conserved residue(s) required for the propagation of feature annotation.</text>
</comment>
<dbReference type="RefSeq" id="WP_110012267.1">
    <property type="nucleotide sequence ID" value="NZ_QGUB01000004.1"/>
</dbReference>